<feature type="transmembrane region" description="Helical" evidence="7">
    <location>
        <begin position="123"/>
        <end position="142"/>
    </location>
</feature>
<reference evidence="9" key="1">
    <citation type="journal article" date="2015" name="PeerJ">
        <title>First genomic representation of candidate bacterial phylum KSB3 points to enhanced environmental sensing as a trigger of wastewater bulking.</title>
        <authorList>
            <person name="Sekiguchi Y."/>
            <person name="Ohashi A."/>
            <person name="Parks D.H."/>
            <person name="Yamauchi T."/>
            <person name="Tyson G.W."/>
            <person name="Hugenholtz P."/>
        </authorList>
    </citation>
    <scope>NUCLEOTIDE SEQUENCE [LARGE SCALE GENOMIC DNA]</scope>
</reference>
<feature type="transmembrane region" description="Helical" evidence="7">
    <location>
        <begin position="203"/>
        <end position="226"/>
    </location>
</feature>
<dbReference type="Pfam" id="PF00528">
    <property type="entry name" value="BPD_transp_1"/>
    <property type="match status" value="1"/>
</dbReference>
<dbReference type="GO" id="GO:0055085">
    <property type="term" value="P:transmembrane transport"/>
    <property type="evidence" value="ECO:0007669"/>
    <property type="project" value="InterPro"/>
</dbReference>
<proteinExistence type="inferred from homology"/>
<evidence type="ECO:0000256" key="2">
    <source>
        <dbReference type="ARBA" id="ARBA00022448"/>
    </source>
</evidence>
<feature type="transmembrane region" description="Helical" evidence="7">
    <location>
        <begin position="246"/>
        <end position="265"/>
    </location>
</feature>
<keyword evidence="10" id="KW-1185">Reference proteome</keyword>
<evidence type="ECO:0000259" key="8">
    <source>
        <dbReference type="PROSITE" id="PS50928"/>
    </source>
</evidence>
<evidence type="ECO:0000256" key="4">
    <source>
        <dbReference type="ARBA" id="ARBA00022692"/>
    </source>
</evidence>
<dbReference type="eggNOG" id="COG1175">
    <property type="taxonomic scope" value="Bacteria"/>
</dbReference>
<dbReference type="Gene3D" id="1.10.3720.10">
    <property type="entry name" value="MetI-like"/>
    <property type="match status" value="1"/>
</dbReference>
<accession>A0A0S6WAK3</accession>
<dbReference type="InterPro" id="IPR000515">
    <property type="entry name" value="MetI-like"/>
</dbReference>
<feature type="transmembrane region" description="Helical" evidence="7">
    <location>
        <begin position="309"/>
        <end position="330"/>
    </location>
</feature>
<dbReference type="SUPFAM" id="SSF161098">
    <property type="entry name" value="MetI-like"/>
    <property type="match status" value="1"/>
</dbReference>
<feature type="transmembrane region" description="Helical" evidence="7">
    <location>
        <begin position="46"/>
        <end position="71"/>
    </location>
</feature>
<dbReference type="InterPro" id="IPR051393">
    <property type="entry name" value="ABC_transporter_permease"/>
</dbReference>
<keyword evidence="2 7" id="KW-0813">Transport</keyword>
<sequence>MIRHTSRKSLKSSLTMPLTWGAAQVVDLVDRLLFPLQRVLGVRRMAYVFVLPNLLIFGIFILFPTLLNFYYAVTGGVKLFPRERPFVGLENFRRLFDCQNFFDPNTCREDLFARAVMNTTGYVIFWVVLLVVISMLTALALNGNIKGRGFFRSVFFFPVLLSPIVVALIWKWMLQENGLVNAVLLGVGLQKISFLTNAGWSMFWVIFISVWAQMGFYTLILLAGLQAIPGEVYEAGKIDGADHVSAFWYITLPLLMPSMLVVLVLSLIRGVQVFDVVFAFTGGGPGTATLYLVQYIYNNGFASAVKNYGLAAAASVTMGLVLIILTLIQLRLGRER</sequence>
<organism evidence="9">
    <name type="scientific">Vecturithrix granuli</name>
    <dbReference type="NCBI Taxonomy" id="1499967"/>
    <lineage>
        <taxon>Bacteria</taxon>
        <taxon>Candidatus Moduliflexota</taxon>
        <taxon>Candidatus Vecturitrichia</taxon>
        <taxon>Candidatus Vecturitrichales</taxon>
        <taxon>Candidatus Vecturitrichaceae</taxon>
        <taxon>Candidatus Vecturithrix</taxon>
    </lineage>
</organism>
<comment type="subcellular location">
    <subcellularLocation>
        <location evidence="1 7">Cell membrane</location>
        <topology evidence="1 7">Multi-pass membrane protein</topology>
    </subcellularLocation>
</comment>
<feature type="domain" description="ABC transmembrane type-1" evidence="8">
    <location>
        <begin position="116"/>
        <end position="329"/>
    </location>
</feature>
<dbReference type="STRING" id="1499967.U27_02404"/>
<gene>
    <name evidence="9" type="ORF">U27_02404</name>
</gene>
<feature type="transmembrane region" description="Helical" evidence="7">
    <location>
        <begin position="154"/>
        <end position="173"/>
    </location>
</feature>
<dbReference type="PANTHER" id="PTHR30193:SF37">
    <property type="entry name" value="INNER MEMBRANE ABC TRANSPORTER PERMEASE PROTEIN YCJO"/>
    <property type="match status" value="1"/>
</dbReference>
<keyword evidence="3" id="KW-1003">Cell membrane</keyword>
<evidence type="ECO:0000256" key="6">
    <source>
        <dbReference type="ARBA" id="ARBA00023136"/>
    </source>
</evidence>
<dbReference type="AlphaFoldDB" id="A0A0S6WAK3"/>
<dbReference type="PANTHER" id="PTHR30193">
    <property type="entry name" value="ABC TRANSPORTER PERMEASE PROTEIN"/>
    <property type="match status" value="1"/>
</dbReference>
<dbReference type="CDD" id="cd06261">
    <property type="entry name" value="TM_PBP2"/>
    <property type="match status" value="1"/>
</dbReference>
<dbReference type="Proteomes" id="UP000030661">
    <property type="component" value="Unassembled WGS sequence"/>
</dbReference>
<evidence type="ECO:0000313" key="9">
    <source>
        <dbReference type="EMBL" id="GAK55570.1"/>
    </source>
</evidence>
<keyword evidence="4 7" id="KW-0812">Transmembrane</keyword>
<evidence type="ECO:0000256" key="7">
    <source>
        <dbReference type="RuleBase" id="RU363032"/>
    </source>
</evidence>
<protein>
    <submittedName>
        <fullName evidence="9">Putative sugar ABC transporter, permease protein</fullName>
    </submittedName>
</protein>
<evidence type="ECO:0000256" key="1">
    <source>
        <dbReference type="ARBA" id="ARBA00004651"/>
    </source>
</evidence>
<dbReference type="InterPro" id="IPR035906">
    <property type="entry name" value="MetI-like_sf"/>
</dbReference>
<evidence type="ECO:0000256" key="3">
    <source>
        <dbReference type="ARBA" id="ARBA00022475"/>
    </source>
</evidence>
<name>A0A0S6WAK3_VECG1</name>
<evidence type="ECO:0000313" key="10">
    <source>
        <dbReference type="Proteomes" id="UP000030661"/>
    </source>
</evidence>
<comment type="similarity">
    <text evidence="7">Belongs to the binding-protein-dependent transport system permease family.</text>
</comment>
<feature type="transmembrane region" description="Helical" evidence="7">
    <location>
        <begin position="277"/>
        <end position="297"/>
    </location>
</feature>
<evidence type="ECO:0000256" key="5">
    <source>
        <dbReference type="ARBA" id="ARBA00022989"/>
    </source>
</evidence>
<dbReference type="PROSITE" id="PS50928">
    <property type="entry name" value="ABC_TM1"/>
    <property type="match status" value="1"/>
</dbReference>
<dbReference type="GO" id="GO:0005886">
    <property type="term" value="C:plasma membrane"/>
    <property type="evidence" value="ECO:0007669"/>
    <property type="project" value="UniProtKB-SubCell"/>
</dbReference>
<keyword evidence="6 7" id="KW-0472">Membrane</keyword>
<dbReference type="HOGENOM" id="CLU_016047_0_2_0"/>
<dbReference type="EMBL" id="DF820463">
    <property type="protein sequence ID" value="GAK55570.1"/>
    <property type="molecule type" value="Genomic_DNA"/>
</dbReference>
<keyword evidence="5 7" id="KW-1133">Transmembrane helix</keyword>